<proteinExistence type="predicted"/>
<dbReference type="AlphaFoldDB" id="A0A4R1Q5G5"/>
<gene>
    <name evidence="1" type="ORF">EV210_109191</name>
</gene>
<name>A0A4R1Q5G5_9FIRM</name>
<dbReference type="Proteomes" id="UP000295063">
    <property type="component" value="Unassembled WGS sequence"/>
</dbReference>
<dbReference type="OrthoDB" id="9852951at2"/>
<reference evidence="1 2" key="1">
    <citation type="submission" date="2019-03" db="EMBL/GenBank/DDBJ databases">
        <title>Genomic Encyclopedia of Type Strains, Phase IV (KMG-IV): sequencing the most valuable type-strain genomes for metagenomic binning, comparative biology and taxonomic classification.</title>
        <authorList>
            <person name="Goeker M."/>
        </authorList>
    </citation>
    <scope>NUCLEOTIDE SEQUENCE [LARGE SCALE GENOMIC DNA]</scope>
    <source>
        <strain evidence="1 2">DSM 15969</strain>
    </source>
</reference>
<accession>A0A4R1Q5G5</accession>
<evidence type="ECO:0000313" key="2">
    <source>
        <dbReference type="Proteomes" id="UP000295063"/>
    </source>
</evidence>
<evidence type="ECO:0000313" key="1">
    <source>
        <dbReference type="EMBL" id="TCL36241.1"/>
    </source>
</evidence>
<organism evidence="1 2">
    <name type="scientific">Anaerospora hongkongensis</name>
    <dbReference type="NCBI Taxonomy" id="244830"/>
    <lineage>
        <taxon>Bacteria</taxon>
        <taxon>Bacillati</taxon>
        <taxon>Bacillota</taxon>
        <taxon>Negativicutes</taxon>
        <taxon>Selenomonadales</taxon>
        <taxon>Sporomusaceae</taxon>
        <taxon>Anaerospora</taxon>
    </lineage>
</organism>
<dbReference type="RefSeq" id="WP_132082003.1">
    <property type="nucleotide sequence ID" value="NZ_SLUI01000009.1"/>
</dbReference>
<dbReference type="EMBL" id="SLUI01000009">
    <property type="protein sequence ID" value="TCL36241.1"/>
    <property type="molecule type" value="Genomic_DNA"/>
</dbReference>
<protein>
    <submittedName>
        <fullName evidence="1">Uncharacterized protein</fullName>
    </submittedName>
</protein>
<sequence>MGEFLNTIPVNEFVDFGDNGENLRRNSQIGKDLHPAYLKLLLIEGRDIETTKEFIKAMQEYKTLVVELQEDLEDVIKALLDLVEYADDYSEENYRWEVDIRSYRIGNYL</sequence>
<comment type="caution">
    <text evidence="1">The sequence shown here is derived from an EMBL/GenBank/DDBJ whole genome shotgun (WGS) entry which is preliminary data.</text>
</comment>
<keyword evidence="2" id="KW-1185">Reference proteome</keyword>